<dbReference type="InterPro" id="IPR007287">
    <property type="entry name" value="Sof1"/>
</dbReference>
<keyword evidence="5" id="KW-0539">Nucleus</keyword>
<name>A0A9W9JXU6_9EURO</name>
<dbReference type="Proteomes" id="UP001149074">
    <property type="component" value="Unassembled WGS sequence"/>
</dbReference>
<keyword evidence="3 7" id="KW-0853">WD repeat</keyword>
<feature type="repeat" description="WD" evidence="7">
    <location>
        <begin position="105"/>
        <end position="136"/>
    </location>
</feature>
<comment type="caution">
    <text evidence="10">The sequence shown here is derived from an EMBL/GenBank/DDBJ whole genome shotgun (WGS) entry which is preliminary data.</text>
</comment>
<feature type="compositionally biased region" description="Basic residues" evidence="8">
    <location>
        <begin position="425"/>
        <end position="434"/>
    </location>
</feature>
<reference evidence="10" key="1">
    <citation type="submission" date="2022-11" db="EMBL/GenBank/DDBJ databases">
        <authorList>
            <person name="Petersen C."/>
        </authorList>
    </citation>
    <scope>NUCLEOTIDE SEQUENCE</scope>
    <source>
        <strain evidence="10">IBT 30761</strain>
    </source>
</reference>
<dbReference type="Pfam" id="PF04158">
    <property type="entry name" value="Sof1"/>
    <property type="match status" value="1"/>
</dbReference>
<feature type="compositionally biased region" description="Polar residues" evidence="8">
    <location>
        <begin position="7"/>
        <end position="26"/>
    </location>
</feature>
<feature type="region of interest" description="Disordered" evidence="8">
    <location>
        <begin position="1"/>
        <end position="33"/>
    </location>
</feature>
<dbReference type="PROSITE" id="PS50082">
    <property type="entry name" value="WD_REPEATS_2"/>
    <property type="match status" value="4"/>
</dbReference>
<dbReference type="InterPro" id="IPR020472">
    <property type="entry name" value="WD40_PAC1"/>
</dbReference>
<feature type="repeat" description="WD" evidence="7">
    <location>
        <begin position="280"/>
        <end position="312"/>
    </location>
</feature>
<evidence type="ECO:0000256" key="8">
    <source>
        <dbReference type="SAM" id="MobiDB-lite"/>
    </source>
</evidence>
<dbReference type="SMART" id="SM00320">
    <property type="entry name" value="WD40"/>
    <property type="match status" value="6"/>
</dbReference>
<dbReference type="EMBL" id="JAPQKI010000010">
    <property type="protein sequence ID" value="KAJ5085366.1"/>
    <property type="molecule type" value="Genomic_DNA"/>
</dbReference>
<dbReference type="SUPFAM" id="SSF50978">
    <property type="entry name" value="WD40 repeat-like"/>
    <property type="match status" value="1"/>
</dbReference>
<dbReference type="PRINTS" id="PR00320">
    <property type="entry name" value="GPROTEINBRPT"/>
</dbReference>
<evidence type="ECO:0000313" key="10">
    <source>
        <dbReference type="EMBL" id="KAJ5085366.1"/>
    </source>
</evidence>
<dbReference type="FunFam" id="2.130.10.10:FF:000743">
    <property type="entry name" value="U3 small nucleolar RNA associated protein"/>
    <property type="match status" value="1"/>
</dbReference>
<evidence type="ECO:0000259" key="9">
    <source>
        <dbReference type="Pfam" id="PF04158"/>
    </source>
</evidence>
<dbReference type="GO" id="GO:0032040">
    <property type="term" value="C:small-subunit processome"/>
    <property type="evidence" value="ECO:0007669"/>
    <property type="project" value="TreeGrafter"/>
</dbReference>
<organism evidence="10 11">
    <name type="scientific">Penicillium argentinense</name>
    <dbReference type="NCBI Taxonomy" id="1131581"/>
    <lineage>
        <taxon>Eukaryota</taxon>
        <taxon>Fungi</taxon>
        <taxon>Dikarya</taxon>
        <taxon>Ascomycota</taxon>
        <taxon>Pezizomycotina</taxon>
        <taxon>Eurotiomycetes</taxon>
        <taxon>Eurotiomycetidae</taxon>
        <taxon>Eurotiales</taxon>
        <taxon>Aspergillaceae</taxon>
        <taxon>Penicillium</taxon>
    </lineage>
</organism>
<dbReference type="AlphaFoldDB" id="A0A9W9JXU6"/>
<evidence type="ECO:0000256" key="6">
    <source>
        <dbReference type="ARBA" id="ARBA00023274"/>
    </source>
</evidence>
<evidence type="ECO:0000256" key="1">
    <source>
        <dbReference type="ARBA" id="ARBA00004604"/>
    </source>
</evidence>
<dbReference type="Gene3D" id="2.130.10.10">
    <property type="entry name" value="YVTN repeat-like/Quinoprotein amine dehydrogenase"/>
    <property type="match status" value="3"/>
</dbReference>
<protein>
    <submittedName>
        <fullName evidence="10">rRNA-processing protein sof1</fullName>
    </submittedName>
</protein>
<dbReference type="RefSeq" id="XP_056470044.1">
    <property type="nucleotide sequence ID" value="XM_056622628.1"/>
</dbReference>
<dbReference type="InterPro" id="IPR051733">
    <property type="entry name" value="WD_repeat_DCAF13/WDSOF1"/>
</dbReference>
<comment type="similarity">
    <text evidence="2">Belongs to the WD repeat DCAF13/WDSOF1 family.</text>
</comment>
<feature type="repeat" description="WD" evidence="7">
    <location>
        <begin position="62"/>
        <end position="104"/>
    </location>
</feature>
<proteinExistence type="inferred from homology"/>
<feature type="domain" description="Sof1-like protein" evidence="9">
    <location>
        <begin position="356"/>
        <end position="443"/>
    </location>
</feature>
<accession>A0A9W9JXU6</accession>
<evidence type="ECO:0000313" key="11">
    <source>
        <dbReference type="Proteomes" id="UP001149074"/>
    </source>
</evidence>
<dbReference type="GeneID" id="81361607"/>
<dbReference type="CDD" id="cd00200">
    <property type="entry name" value="WD40"/>
    <property type="match status" value="1"/>
</dbReference>
<dbReference type="InterPro" id="IPR001680">
    <property type="entry name" value="WD40_rpt"/>
</dbReference>
<evidence type="ECO:0000256" key="2">
    <source>
        <dbReference type="ARBA" id="ARBA00005649"/>
    </source>
</evidence>
<comment type="subcellular location">
    <subcellularLocation>
        <location evidence="1">Nucleus</location>
        <location evidence="1">Nucleolus</location>
    </subcellularLocation>
</comment>
<keyword evidence="11" id="KW-1185">Reference proteome</keyword>
<dbReference type="InterPro" id="IPR015943">
    <property type="entry name" value="WD40/YVTN_repeat-like_dom_sf"/>
</dbReference>
<keyword evidence="4" id="KW-0677">Repeat</keyword>
<gene>
    <name evidence="10" type="ORF">N7532_010137</name>
</gene>
<evidence type="ECO:0000256" key="5">
    <source>
        <dbReference type="ARBA" id="ARBA00023242"/>
    </source>
</evidence>
<evidence type="ECO:0000256" key="3">
    <source>
        <dbReference type="ARBA" id="ARBA00022574"/>
    </source>
</evidence>
<evidence type="ECO:0000256" key="7">
    <source>
        <dbReference type="PROSITE-ProRule" id="PRU00221"/>
    </source>
</evidence>
<reference evidence="10" key="2">
    <citation type="journal article" date="2023" name="IMA Fungus">
        <title>Comparative genomic study of the Penicillium genus elucidates a diverse pangenome and 15 lateral gene transfer events.</title>
        <authorList>
            <person name="Petersen C."/>
            <person name="Sorensen T."/>
            <person name="Nielsen M.R."/>
            <person name="Sondergaard T.E."/>
            <person name="Sorensen J.L."/>
            <person name="Fitzpatrick D.A."/>
            <person name="Frisvad J.C."/>
            <person name="Nielsen K.L."/>
        </authorList>
    </citation>
    <scope>NUCLEOTIDE SEQUENCE</scope>
    <source>
        <strain evidence="10">IBT 30761</strain>
    </source>
</reference>
<dbReference type="InterPro" id="IPR036322">
    <property type="entry name" value="WD40_repeat_dom_sf"/>
</dbReference>
<dbReference type="PANTHER" id="PTHR22851:SF0">
    <property type="entry name" value="DDB1- AND CUL4-ASSOCIATED FACTOR 13"/>
    <property type="match status" value="1"/>
</dbReference>
<dbReference type="GO" id="GO:0000462">
    <property type="term" value="P:maturation of SSU-rRNA from tricistronic rRNA transcript (SSU-rRNA, 5.8S rRNA, LSU-rRNA)"/>
    <property type="evidence" value="ECO:0007669"/>
    <property type="project" value="TreeGrafter"/>
</dbReference>
<feature type="region of interest" description="Disordered" evidence="8">
    <location>
        <begin position="418"/>
        <end position="448"/>
    </location>
</feature>
<evidence type="ECO:0000256" key="4">
    <source>
        <dbReference type="ARBA" id="ARBA00022737"/>
    </source>
</evidence>
<dbReference type="FunFam" id="2.130.10.10:FF:000657">
    <property type="entry name" value="U3 small nucleolar RNA associated protein"/>
    <property type="match status" value="1"/>
</dbReference>
<sequence>MKIKALSRSTASQQAPGSAVVRQSRNLDPAQHPFERAREYTRALNAVKMERMFAAPFLCQMGDGHVDGVYSMAKDPGSLERFASGSGDGVVKVWDLTTRGEVWETQAHENMVKGVCWTPERKLLSCASDKTVKLWDPYNSSRDAPPMASYLGSSAFTGVSHHRTDPAFAAANSSMISIYDLSRPSSTPSQTLHWPTNVDTITSIAFNQTETSILASTAIDRSIIMYDLRTSSPVHKLVLKLASNAISWNPMEAFNFAVANEDHNAYIFDMRKTDRALNVLKDHVAAVMDIEFSPTGEELVTASYDKTIRLWDRARGHSRDIYHTKRMQRVFSAKFTPDNKYVLSGSDDGNVRLWRAKASDRSGIKSARQRSKLEYDQALIKRYAHMPEIRRIKRQRHLPKPVKKAGEIKREELSAIRRREENVRKHTSKANLKKRQNEREKMILTREQ</sequence>
<dbReference type="OrthoDB" id="10249065at2759"/>
<dbReference type="Pfam" id="PF00400">
    <property type="entry name" value="WD40"/>
    <property type="match status" value="4"/>
</dbReference>
<dbReference type="PANTHER" id="PTHR22851">
    <property type="entry name" value="U3 SMALL NUCLEOLAR RNA U3 SNORNA ASSOCIATED PROTEIN"/>
    <property type="match status" value="1"/>
</dbReference>
<feature type="repeat" description="WD" evidence="7">
    <location>
        <begin position="323"/>
        <end position="364"/>
    </location>
</feature>
<dbReference type="PROSITE" id="PS50294">
    <property type="entry name" value="WD_REPEATS_REGION"/>
    <property type="match status" value="4"/>
</dbReference>
<keyword evidence="6" id="KW-0687">Ribonucleoprotein</keyword>
<feature type="compositionally biased region" description="Basic and acidic residues" evidence="8">
    <location>
        <begin position="435"/>
        <end position="448"/>
    </location>
</feature>